<dbReference type="RefSeq" id="XP_007402620.1">
    <property type="nucleotide sequence ID" value="XM_007402558.1"/>
</dbReference>
<protein>
    <recommendedName>
        <fullName evidence="2">DUF6533 domain-containing protein</fullName>
    </recommendedName>
</protein>
<evidence type="ECO:0000256" key="1">
    <source>
        <dbReference type="SAM" id="Phobius"/>
    </source>
</evidence>
<proteinExistence type="predicted"/>
<dbReference type="KEGG" id="pco:PHACADRAFT_266071"/>
<accession>K5VCN7</accession>
<dbReference type="HOGENOM" id="CLU_053360_3_2_1"/>
<keyword evidence="4" id="KW-1185">Reference proteome</keyword>
<dbReference type="AlphaFoldDB" id="K5VCN7"/>
<sequence>MSAQSYQALVQAYSQLATSDYISAAAASLVVYEFLITMGDEINIIWKRPVTATDILFCSVRWCMLLTVALELAPATQNSCAPLEIVSWIVTLVQFFQVALFSALRVFAIGDRSYVWSLTIFALSMVPFVTNLYNIVESKYGSFQDPLAGMTCIQEHMFSARTFNMFMYITRGSLVLADTIVLVLTWIKTFGNWKTTRRLNIKVSLTTCLLRDGTLYFIALLAMNITQLLTDGNSAVRPRHVHGVDS</sequence>
<dbReference type="OrthoDB" id="2803865at2759"/>
<name>K5VCN7_PHACS</name>
<feature type="transmembrane region" description="Helical" evidence="1">
    <location>
        <begin position="165"/>
        <end position="187"/>
    </location>
</feature>
<reference evidence="3 4" key="1">
    <citation type="journal article" date="2012" name="BMC Genomics">
        <title>Comparative genomics of the white-rot fungi, Phanerochaete carnosa and P. chrysosporium, to elucidate the genetic basis of the distinct wood types they colonize.</title>
        <authorList>
            <person name="Suzuki H."/>
            <person name="MacDonald J."/>
            <person name="Syed K."/>
            <person name="Salamov A."/>
            <person name="Hori C."/>
            <person name="Aerts A."/>
            <person name="Henrissat B."/>
            <person name="Wiebenga A."/>
            <person name="vanKuyk P.A."/>
            <person name="Barry K."/>
            <person name="Lindquist E."/>
            <person name="LaButti K."/>
            <person name="Lapidus A."/>
            <person name="Lucas S."/>
            <person name="Coutinho P."/>
            <person name="Gong Y."/>
            <person name="Samejima M."/>
            <person name="Mahadevan R."/>
            <person name="Abou-Zaid M."/>
            <person name="de Vries R.P."/>
            <person name="Igarashi K."/>
            <person name="Yadav J.S."/>
            <person name="Grigoriev I.V."/>
            <person name="Master E.R."/>
        </authorList>
    </citation>
    <scope>NUCLEOTIDE SEQUENCE [LARGE SCALE GENOMIC DNA]</scope>
    <source>
        <strain evidence="3 4">HHB-10118-sp</strain>
    </source>
</reference>
<keyword evidence="1" id="KW-1133">Transmembrane helix</keyword>
<organism evidence="3 4">
    <name type="scientific">Phanerochaete carnosa (strain HHB-10118-sp)</name>
    <name type="common">White-rot fungus</name>
    <name type="synonym">Peniophora carnosa</name>
    <dbReference type="NCBI Taxonomy" id="650164"/>
    <lineage>
        <taxon>Eukaryota</taxon>
        <taxon>Fungi</taxon>
        <taxon>Dikarya</taxon>
        <taxon>Basidiomycota</taxon>
        <taxon>Agaricomycotina</taxon>
        <taxon>Agaricomycetes</taxon>
        <taxon>Polyporales</taxon>
        <taxon>Phanerochaetaceae</taxon>
        <taxon>Phanerochaete</taxon>
    </lineage>
</organism>
<dbReference type="Proteomes" id="UP000008370">
    <property type="component" value="Unassembled WGS sequence"/>
</dbReference>
<feature type="transmembrane region" description="Helical" evidence="1">
    <location>
        <begin position="114"/>
        <end position="136"/>
    </location>
</feature>
<feature type="domain" description="DUF6533" evidence="2">
    <location>
        <begin position="21"/>
        <end position="66"/>
    </location>
</feature>
<dbReference type="InParanoid" id="K5VCN7"/>
<evidence type="ECO:0000259" key="2">
    <source>
        <dbReference type="Pfam" id="PF20151"/>
    </source>
</evidence>
<dbReference type="Pfam" id="PF20151">
    <property type="entry name" value="DUF6533"/>
    <property type="match status" value="1"/>
</dbReference>
<dbReference type="InterPro" id="IPR045340">
    <property type="entry name" value="DUF6533"/>
</dbReference>
<keyword evidence="1" id="KW-0812">Transmembrane</keyword>
<feature type="transmembrane region" description="Helical" evidence="1">
    <location>
        <begin position="85"/>
        <end position="107"/>
    </location>
</feature>
<evidence type="ECO:0000313" key="3">
    <source>
        <dbReference type="EMBL" id="EKM48828.1"/>
    </source>
</evidence>
<gene>
    <name evidence="3" type="ORF">PHACADRAFT_266071</name>
</gene>
<dbReference type="EMBL" id="JH930706">
    <property type="protein sequence ID" value="EKM48828.1"/>
    <property type="molecule type" value="Genomic_DNA"/>
</dbReference>
<evidence type="ECO:0000313" key="4">
    <source>
        <dbReference type="Proteomes" id="UP000008370"/>
    </source>
</evidence>
<dbReference type="GeneID" id="18919291"/>
<keyword evidence="1" id="KW-0472">Membrane</keyword>
<feature type="transmembrane region" description="Helical" evidence="1">
    <location>
        <begin position="208"/>
        <end position="229"/>
    </location>
</feature>
<feature type="transmembrane region" description="Helical" evidence="1">
    <location>
        <begin position="21"/>
        <end position="39"/>
    </location>
</feature>